<protein>
    <recommendedName>
        <fullName evidence="2">RSE1/DDB1/CPSF1 C-terminal domain-containing protein</fullName>
    </recommendedName>
</protein>
<feature type="region of interest" description="Disordered" evidence="1">
    <location>
        <begin position="1898"/>
        <end position="1931"/>
    </location>
</feature>
<feature type="compositionally biased region" description="Polar residues" evidence="1">
    <location>
        <begin position="1920"/>
        <end position="1931"/>
    </location>
</feature>
<name>A0A0J9TTG6_PLAVI</name>
<feature type="region of interest" description="Disordered" evidence="1">
    <location>
        <begin position="893"/>
        <end position="921"/>
    </location>
</feature>
<dbReference type="EMBL" id="KQ235421">
    <property type="protein sequence ID" value="KMZ99235.1"/>
    <property type="molecule type" value="Genomic_DNA"/>
</dbReference>
<dbReference type="Pfam" id="PF03178">
    <property type="entry name" value="CPSF_A"/>
    <property type="match status" value="1"/>
</dbReference>
<feature type="compositionally biased region" description="Polar residues" evidence="1">
    <location>
        <begin position="793"/>
        <end position="803"/>
    </location>
</feature>
<gene>
    <name evidence="3" type="ORF">PVNG_00925</name>
</gene>
<feature type="region of interest" description="Disordered" evidence="1">
    <location>
        <begin position="207"/>
        <end position="251"/>
    </location>
</feature>
<feature type="region of interest" description="Disordered" evidence="1">
    <location>
        <begin position="725"/>
        <end position="753"/>
    </location>
</feature>
<evidence type="ECO:0000313" key="4">
    <source>
        <dbReference type="Proteomes" id="UP000053239"/>
    </source>
</evidence>
<reference evidence="3 4" key="1">
    <citation type="submission" date="2011-09" db="EMBL/GenBank/DDBJ databases">
        <title>The Genome Sequence of Plasmodium vivax North Korean.</title>
        <authorList>
            <consortium name="The Broad Institute Genome Sequencing Platform"/>
            <consortium name="The Broad Institute Genome Sequencing Center for Infectious Disease"/>
            <person name="Neafsey D."/>
            <person name="Carlton J."/>
            <person name="Barnwell J."/>
            <person name="Collins W."/>
            <person name="Escalante A."/>
            <person name="Mullikin J."/>
            <person name="Saul A."/>
            <person name="Guigo R."/>
            <person name="Camara F."/>
            <person name="Young S.K."/>
            <person name="Zeng Q."/>
            <person name="Gargeya S."/>
            <person name="Fitzgerald M."/>
            <person name="Haas B."/>
            <person name="Abouelleil A."/>
            <person name="Alvarado L."/>
            <person name="Arachchi H.M."/>
            <person name="Berlin A."/>
            <person name="Brown A."/>
            <person name="Chapman S.B."/>
            <person name="Chen Z."/>
            <person name="Dunbar C."/>
            <person name="Freedman E."/>
            <person name="Gearin G."/>
            <person name="Gellesch M."/>
            <person name="Goldberg J."/>
            <person name="Griggs A."/>
            <person name="Gujja S."/>
            <person name="Heiman D."/>
            <person name="Howarth C."/>
            <person name="Larson L."/>
            <person name="Lui A."/>
            <person name="MacDonald P.J.P."/>
            <person name="Montmayeur A."/>
            <person name="Murphy C."/>
            <person name="Neiman D."/>
            <person name="Pearson M."/>
            <person name="Priest M."/>
            <person name="Roberts A."/>
            <person name="Saif S."/>
            <person name="Shea T."/>
            <person name="Shenoy N."/>
            <person name="Sisk P."/>
            <person name="Stolte C."/>
            <person name="Sykes S."/>
            <person name="Wortman J."/>
            <person name="Nusbaum C."/>
            <person name="Birren B."/>
        </authorList>
    </citation>
    <scope>NUCLEOTIDE SEQUENCE [LARGE SCALE GENOMIC DNA]</scope>
    <source>
        <strain evidence="3 4">North Korean</strain>
    </source>
</reference>
<dbReference type="Gene3D" id="2.130.10.10">
    <property type="entry name" value="YVTN repeat-like/Quinoprotein amine dehydrogenase"/>
    <property type="match status" value="2"/>
</dbReference>
<accession>A0A0J9TTG6</accession>
<dbReference type="InterPro" id="IPR004871">
    <property type="entry name" value="RSE1/DDB1/CPSF1_C"/>
</dbReference>
<feature type="compositionally biased region" description="Polar residues" evidence="1">
    <location>
        <begin position="283"/>
        <end position="293"/>
    </location>
</feature>
<feature type="region of interest" description="Disordered" evidence="1">
    <location>
        <begin position="282"/>
        <end position="303"/>
    </location>
</feature>
<dbReference type="OrthoDB" id="6109at2759"/>
<feature type="region of interest" description="Disordered" evidence="1">
    <location>
        <begin position="770"/>
        <end position="810"/>
    </location>
</feature>
<dbReference type="PANTHER" id="PTHR10644">
    <property type="entry name" value="DNA REPAIR/RNA PROCESSING CPSF FAMILY"/>
    <property type="match status" value="1"/>
</dbReference>
<feature type="region of interest" description="Disordered" evidence="1">
    <location>
        <begin position="1559"/>
        <end position="1607"/>
    </location>
</feature>
<dbReference type="Proteomes" id="UP000053239">
    <property type="component" value="Unassembled WGS sequence"/>
</dbReference>
<feature type="domain" description="RSE1/DDB1/CPSF1 C-terminal" evidence="2">
    <location>
        <begin position="1939"/>
        <end position="2108"/>
    </location>
</feature>
<organism evidence="3 4">
    <name type="scientific">Plasmodium vivax North Korean</name>
    <dbReference type="NCBI Taxonomy" id="1035514"/>
    <lineage>
        <taxon>Eukaryota</taxon>
        <taxon>Sar</taxon>
        <taxon>Alveolata</taxon>
        <taxon>Apicomplexa</taxon>
        <taxon>Aconoidasida</taxon>
        <taxon>Haemosporida</taxon>
        <taxon>Plasmodiidae</taxon>
        <taxon>Plasmodium</taxon>
        <taxon>Plasmodium (Plasmodium)</taxon>
    </lineage>
</organism>
<sequence length="2201" mass="246493">MINLQVHQLRSPSEADHCACGNLLREKSLEFVLVKNKNLSIYSYQRKRKKILLLYETKLNAPVVKLIILKDVFLRKNKERISGVLLVYKGIHFILYRFTSRLNTLVVVLKHSFLKKANFQPLFYSLPIAVNYVHRYDKGGGSAAGRTIRIGGRKPVTGLTRRRRFRLAAKRLKGGVPALHRGIHPALHPALHSALHPALRPALHPALHQEGEPPEQEVPTKKRREKGRRRRATPVGESREPPQSELNLQSGADDDVYVDLYGERGGSANLDESFWLDGLSPEGITTGSANRQPPRNAEDGQSKTKKRISNFCEFAVAFTNDFKTIYILFYSSRRRSQKGLDPTCAGELRTTRFGKGLHLFNVVRVSLQDLYRHFIFIKRIFFHGGNIHVLLQNEPINVGHAALEEPSLKLLILRQEDNQFDANKLTKGVPNDTIDLLRVKELLICLGQDYLYVVNLKKNQKESSSNLWHRRGKLFILSRRCIIEGTLSSDRNNLVKLLKWRKVHTFKYDLAKSSVCCFGGRVHFLCCYNGLCGRADVDLLVRRVKPNDNFLMDLLTYLNRNPSVNEHTKGLNHSKYNFLFQKHKKKVSILEGNFSFINAQGGVEYVPPLFILRRRKKRREKGGAPLRIGSTTNRKAITRVAKIPAKGMITDLIKSKEEPSLVHNSSYFALIGCKQHSSVEKIFFKVPFSILLSISFAGASLKGVCASEGGRRGRLSQYVMINLEGGKPQQGAEGGTKNGSNDGRSYGDGGGSGPLRRSLLLCVDGVNTWRQRKGAPPKGTPLSEKGEGLVVDPTSSTSPQSKEGNPLLKGTLLSNRRGKVIYTLRGDGAPGEPSDQVGLSSPVELSAPVELSSQVEFPPTGTAKVDAFLAFFKLFPFVHFSSGDVERYLEGKFKGDRESEGEPDSKSDSKSEGKPESISNGGTAAEMELKQKCAHFFLVERKKSTHLRMDGTCVALLRFKRLLLQVCRNQINVCLYANTCILLRHICVEDAVVECKLVSRFLILRHESGSCSVYSFHEDAVADLLLRVEGVTSLLNMCVLRCLDVGNREEEINLLRFAALVRGRAPSQWSYTIGAAEEDTERETVTEAETEDLLSLFQTKTPDSFCEVINRMGGQCLGEIISLHTQLSNVHCISTVRRGTQSLLAFLYDANCSLCIFHLERRRTLFRSNALLAVPKYVYNAGGEKREKGAKREERAKHTKRMNIAAAEGEAPPGELTLEAHKLEEVINVLLFPLGPNYILTVFLTGRPILIYKSIRQVRSISRLKFQVVPHRYTQPLLSNVHYVKSPSGEDVRVVTVSRDRAEPNNGFVLYVDGGKIDGRKRGGRTKEEKATLQMKKKKKKPSKCIVGYPHVDLSRVDLSHVSGSEAEQLYQKVRAYDAAFPPLLLSNCRGKLFIHRFDGGGEVAAEGSGPPKESGPPEERQPKSIVQIDRNAFLRVDAAGLHIVSLGEGGNVCAGGPHQVGRNERDGRSDPHQHHQSEWRLNRDVARTLGEASPPLEVTCLHSSVDAVQVHKELLLLRSPPPNELCFNDDFVSKLLLSYPYVSKIAVSQFEYVLRRGKGGEKRGEKRGKKKGEKKGEKEGQTGDKQTGLVEGENEDKQTGEVDWPPAHGATRGKVICAVVRVKYDEYHCLKKLQKRRLNLQKDELRSNVAYAGEEVQCVPNVHLQDSINNQYTHKLNRFLRGDDEEVARRNDEGDATIRNGEEVARRNDEEVARRNSKPISSAKTHAKFSKLLLLHEGSQKRAYGYYTFEHSEEVHCVSFGCLQGREYIYVGTSLNIGERVETQGNIYVFDLGGVFARAGGGEKGGNVGVGVGGSVNGGVDVNGLAEPPRSGTRRTGKLPLYMKKTYNSSVTQIHPFYVHSEGFPCGGLGSALQSLIRSAGGEVKYCGKYCGKYSGRSQPGELPPGEEEQPPYAHERSTPSGRANQKSSPVDQNVHCNILHCINSKLFIHEVRENDFTKGAFLDSNLFISDIKVMKNFLIVADLYKGIFINMFNYEQQHDSRSIIPIAKPFFCANLNILCCHHIVLDHLICIIAMDLFNNFFIFSFRTPQAVETLYLFTLFNFNRRILKYVDAVHPHRRSNSAVSISNDGSVHLFHPLTGRSFDFFRGTYNVVRASLFPHLALNAHADLTPDVFTQAARLNLHRRTDSFSIKHVLFDDMLRQLPFYSAEVLHELFFKRANLLEHITMGELLIELSSLNER</sequence>
<evidence type="ECO:0000259" key="2">
    <source>
        <dbReference type="Pfam" id="PF03178"/>
    </source>
</evidence>
<feature type="compositionally biased region" description="Basic and acidic residues" evidence="1">
    <location>
        <begin position="893"/>
        <end position="915"/>
    </location>
</feature>
<feature type="compositionally biased region" description="Basic and acidic residues" evidence="1">
    <location>
        <begin position="1462"/>
        <end position="1480"/>
    </location>
</feature>
<dbReference type="InterPro" id="IPR050358">
    <property type="entry name" value="RSE1/DDB1/CFT1"/>
</dbReference>
<feature type="region of interest" description="Disordered" evidence="1">
    <location>
        <begin position="1404"/>
        <end position="1424"/>
    </location>
</feature>
<feature type="compositionally biased region" description="Basic residues" evidence="1">
    <location>
        <begin position="221"/>
        <end position="232"/>
    </location>
</feature>
<evidence type="ECO:0000313" key="3">
    <source>
        <dbReference type="EMBL" id="KMZ99235.1"/>
    </source>
</evidence>
<dbReference type="GO" id="GO:0005634">
    <property type="term" value="C:nucleus"/>
    <property type="evidence" value="ECO:0007669"/>
    <property type="project" value="InterPro"/>
</dbReference>
<evidence type="ECO:0000256" key="1">
    <source>
        <dbReference type="SAM" id="MobiDB-lite"/>
    </source>
</evidence>
<dbReference type="InterPro" id="IPR015943">
    <property type="entry name" value="WD40/YVTN_repeat-like_dom_sf"/>
</dbReference>
<proteinExistence type="predicted"/>
<feature type="region of interest" description="Disordered" evidence="1">
    <location>
        <begin position="1457"/>
        <end position="1480"/>
    </location>
</feature>
<dbReference type="GO" id="GO:0003676">
    <property type="term" value="F:nucleic acid binding"/>
    <property type="evidence" value="ECO:0007669"/>
    <property type="project" value="InterPro"/>
</dbReference>